<dbReference type="InterPro" id="IPR000866">
    <property type="entry name" value="AhpC/TSA"/>
</dbReference>
<protein>
    <submittedName>
        <fullName evidence="8">TlpA family protein disulfide reductase</fullName>
    </submittedName>
</protein>
<dbReference type="InterPro" id="IPR036249">
    <property type="entry name" value="Thioredoxin-like_sf"/>
</dbReference>
<evidence type="ECO:0000256" key="3">
    <source>
        <dbReference type="ARBA" id="ARBA00022968"/>
    </source>
</evidence>
<comment type="caution">
    <text evidence="8">The sequence shown here is derived from an EMBL/GenBank/DDBJ whole genome shotgun (WGS) entry which is preliminary data.</text>
</comment>
<comment type="subcellular location">
    <subcellularLocation>
        <location evidence="1">Cell envelope</location>
    </subcellularLocation>
</comment>
<keyword evidence="4" id="KW-1015">Disulfide bond</keyword>
<dbReference type="PANTHER" id="PTHR42852">
    <property type="entry name" value="THIOL:DISULFIDE INTERCHANGE PROTEIN DSBE"/>
    <property type="match status" value="1"/>
</dbReference>
<organism evidence="8 9">
    <name type="scientific">Tenggerimyces flavus</name>
    <dbReference type="NCBI Taxonomy" id="1708749"/>
    <lineage>
        <taxon>Bacteria</taxon>
        <taxon>Bacillati</taxon>
        <taxon>Actinomycetota</taxon>
        <taxon>Actinomycetes</taxon>
        <taxon>Propionibacteriales</taxon>
        <taxon>Nocardioidaceae</taxon>
        <taxon>Tenggerimyces</taxon>
    </lineage>
</organism>
<evidence type="ECO:0000256" key="4">
    <source>
        <dbReference type="ARBA" id="ARBA00023157"/>
    </source>
</evidence>
<gene>
    <name evidence="8" type="ORF">ACFOUW_11670</name>
</gene>
<dbReference type="PROSITE" id="PS00194">
    <property type="entry name" value="THIOREDOXIN_1"/>
    <property type="match status" value="1"/>
</dbReference>
<feature type="chain" id="PRO_5046556077" evidence="6">
    <location>
        <begin position="29"/>
        <end position="209"/>
    </location>
</feature>
<dbReference type="EMBL" id="JBHRZH010000009">
    <property type="protein sequence ID" value="MFC3761499.1"/>
    <property type="molecule type" value="Genomic_DNA"/>
</dbReference>
<keyword evidence="3" id="KW-0812">Transmembrane</keyword>
<dbReference type="InterPro" id="IPR050553">
    <property type="entry name" value="Thioredoxin_ResA/DsbE_sf"/>
</dbReference>
<keyword evidence="9" id="KW-1185">Reference proteome</keyword>
<dbReference type="PROSITE" id="PS51257">
    <property type="entry name" value="PROKAR_LIPOPROTEIN"/>
    <property type="match status" value="1"/>
</dbReference>
<keyword evidence="2" id="KW-0201">Cytochrome c-type biogenesis</keyword>
<dbReference type="PANTHER" id="PTHR42852:SF6">
    <property type="entry name" value="THIOL:DISULFIDE INTERCHANGE PROTEIN DSBE"/>
    <property type="match status" value="1"/>
</dbReference>
<name>A0ABV7YBR3_9ACTN</name>
<evidence type="ECO:0000313" key="9">
    <source>
        <dbReference type="Proteomes" id="UP001595699"/>
    </source>
</evidence>
<dbReference type="Pfam" id="PF00578">
    <property type="entry name" value="AhpC-TSA"/>
    <property type="match status" value="1"/>
</dbReference>
<evidence type="ECO:0000256" key="6">
    <source>
        <dbReference type="SAM" id="SignalP"/>
    </source>
</evidence>
<dbReference type="InterPro" id="IPR013766">
    <property type="entry name" value="Thioredoxin_domain"/>
</dbReference>
<keyword evidence="5" id="KW-0676">Redox-active center</keyword>
<sequence length="209" mass="21732">MSWKWLGGFVVVAVAAVACTPAPTPAPAPPAPTKQAQQQDLAALKKAAAIADCPAAPAAKGEAVKEGLPDVTLGCLGGGPDVRLPDLAAQLKKPVVLNIWAQWCPPCRTEAKFFQQLHARAAAKVAVVGIDHADPRPDLALELAKVLGLRYPQLVDAENELRGPFGLAVGLPATVFVAANGKVEHIAHVPYKTQAALDADVAKYLGVQP</sequence>
<accession>A0ABV7YBR3</accession>
<feature type="domain" description="Thioredoxin" evidence="7">
    <location>
        <begin position="62"/>
        <end position="206"/>
    </location>
</feature>
<reference evidence="9" key="1">
    <citation type="journal article" date="2019" name="Int. J. Syst. Evol. Microbiol.">
        <title>The Global Catalogue of Microorganisms (GCM) 10K type strain sequencing project: providing services to taxonomists for standard genome sequencing and annotation.</title>
        <authorList>
            <consortium name="The Broad Institute Genomics Platform"/>
            <consortium name="The Broad Institute Genome Sequencing Center for Infectious Disease"/>
            <person name="Wu L."/>
            <person name="Ma J."/>
        </authorList>
    </citation>
    <scope>NUCLEOTIDE SEQUENCE [LARGE SCALE GENOMIC DNA]</scope>
    <source>
        <strain evidence="9">CGMCC 4.7241</strain>
    </source>
</reference>
<evidence type="ECO:0000313" key="8">
    <source>
        <dbReference type="EMBL" id="MFC3761499.1"/>
    </source>
</evidence>
<dbReference type="RefSeq" id="WP_205113942.1">
    <property type="nucleotide sequence ID" value="NZ_JAFBCM010000001.1"/>
</dbReference>
<evidence type="ECO:0000256" key="5">
    <source>
        <dbReference type="ARBA" id="ARBA00023284"/>
    </source>
</evidence>
<evidence type="ECO:0000259" key="7">
    <source>
        <dbReference type="PROSITE" id="PS51352"/>
    </source>
</evidence>
<dbReference type="InterPro" id="IPR017937">
    <property type="entry name" value="Thioredoxin_CS"/>
</dbReference>
<keyword evidence="6" id="KW-0732">Signal</keyword>
<dbReference type="CDD" id="cd02966">
    <property type="entry name" value="TlpA_like_family"/>
    <property type="match status" value="1"/>
</dbReference>
<dbReference type="Proteomes" id="UP001595699">
    <property type="component" value="Unassembled WGS sequence"/>
</dbReference>
<feature type="signal peptide" evidence="6">
    <location>
        <begin position="1"/>
        <end position="28"/>
    </location>
</feature>
<proteinExistence type="predicted"/>
<dbReference type="Gene3D" id="3.40.30.10">
    <property type="entry name" value="Glutaredoxin"/>
    <property type="match status" value="1"/>
</dbReference>
<evidence type="ECO:0000256" key="2">
    <source>
        <dbReference type="ARBA" id="ARBA00022748"/>
    </source>
</evidence>
<keyword evidence="3" id="KW-0735">Signal-anchor</keyword>
<evidence type="ECO:0000256" key="1">
    <source>
        <dbReference type="ARBA" id="ARBA00004196"/>
    </source>
</evidence>
<dbReference type="SUPFAM" id="SSF52833">
    <property type="entry name" value="Thioredoxin-like"/>
    <property type="match status" value="1"/>
</dbReference>
<dbReference type="PROSITE" id="PS51352">
    <property type="entry name" value="THIOREDOXIN_2"/>
    <property type="match status" value="1"/>
</dbReference>